<organism evidence="2 3">
    <name type="scientific">Phlyctema vagabunda</name>
    <dbReference type="NCBI Taxonomy" id="108571"/>
    <lineage>
        <taxon>Eukaryota</taxon>
        <taxon>Fungi</taxon>
        <taxon>Dikarya</taxon>
        <taxon>Ascomycota</taxon>
        <taxon>Pezizomycotina</taxon>
        <taxon>Leotiomycetes</taxon>
        <taxon>Helotiales</taxon>
        <taxon>Dermateaceae</taxon>
        <taxon>Phlyctema</taxon>
    </lineage>
</organism>
<evidence type="ECO:0000256" key="1">
    <source>
        <dbReference type="SAM" id="MobiDB-lite"/>
    </source>
</evidence>
<reference evidence="2 3" key="1">
    <citation type="submission" date="2024-06" db="EMBL/GenBank/DDBJ databases">
        <title>Complete genome of Phlyctema vagabunda strain 19-DSS-EL-015.</title>
        <authorList>
            <person name="Fiorenzani C."/>
        </authorList>
    </citation>
    <scope>NUCLEOTIDE SEQUENCE [LARGE SCALE GENOMIC DNA]</scope>
    <source>
        <strain evidence="2 3">19-DSS-EL-015</strain>
    </source>
</reference>
<name>A0ABR4PN71_9HELO</name>
<dbReference type="Proteomes" id="UP001629113">
    <property type="component" value="Unassembled WGS sequence"/>
</dbReference>
<keyword evidence="3" id="KW-1185">Reference proteome</keyword>
<evidence type="ECO:0000313" key="3">
    <source>
        <dbReference type="Proteomes" id="UP001629113"/>
    </source>
</evidence>
<dbReference type="EMBL" id="JBFCZG010000003">
    <property type="protein sequence ID" value="KAL3424771.1"/>
    <property type="molecule type" value="Genomic_DNA"/>
</dbReference>
<protein>
    <submittedName>
        <fullName evidence="2">F-box domain-containing protein</fullName>
    </submittedName>
</protein>
<comment type="caution">
    <text evidence="2">The sequence shown here is derived from an EMBL/GenBank/DDBJ whole genome shotgun (WGS) entry which is preliminary data.</text>
</comment>
<feature type="compositionally biased region" description="Polar residues" evidence="1">
    <location>
        <begin position="331"/>
        <end position="340"/>
    </location>
</feature>
<sequence>MADIISPTKRRKAQGLLASNPKKSKPESTWPMSNGRSLPVEIFVIIASYLPRRSIQEMRLVCKEFEGKVSEYLFRIVVVPFKPEIYGITPEPGSGRGQQETVSVNGSVMLQDKGMRVFHGFGSHIKKFALSFELDEEKLARPPIKSEQEAIVSFWGIYRWPYMSYNRYAQLEGLEQTADETRTMAKALRFITNASELGLSVDGGLGWLSGPDINLKVLERGDLPDVFGDSRFVSDPLTKLERAKKIKAKLAFHSNAVAEDKYIFASERAAQERMLRNAGYSDSEMPRALQTLEYTETCKLTDQHLTSQPTINQPPPTRADTPRGSMRRSATRQLPTSLSPQGAPMSPASSSQTLGVPDPNRDTNSENSSSVVASDNDEEFEGILASITSAAPVTFGKVEVAPLKPNELNNAQKEMLLEVEWAQRAFMQSYTIAIIDNLHTFKAVRTLTIARLPNRHLPILRREDFWDSLPQLEKLSIAIIPDWREVVKLPTSWVQDEMIQPSRSVSGVHQLLKDQISQRKNITSLHFEWLCGGEEAPGICARNQHILAAPLLSEAKEMVDRRRQVSLLELPYIKNLSLKNCWISPHILIEFATSLKKARLESLSLESISLSAPIARGTTPSPLNGHQANNQAVQNAHAQALAHAQAQANAIGVVVGNNGQPALPILPNLHLQQPLPPPMLLHHANQQVNPHQLANQPVNQQAILQPPAGTAPISLGSWYDQPRNGSWAHIVDLLTPGYTLADHRFHRNKGPEPLQRAQSCLRQLQLNSCGYVRLSLDYDQTMLDPPEVPTAHPSVFIKRLTELETLMMKPNDFYLGVIINHVDPNEERTLELAWNMRVGWDELRTTLAAEALLDGIRAPGQGRITGLIEAPTQS</sequence>
<accession>A0ABR4PN71</accession>
<dbReference type="SUPFAM" id="SSF81383">
    <property type="entry name" value="F-box domain"/>
    <property type="match status" value="1"/>
</dbReference>
<dbReference type="InterPro" id="IPR036047">
    <property type="entry name" value="F-box-like_dom_sf"/>
</dbReference>
<feature type="region of interest" description="Disordered" evidence="1">
    <location>
        <begin position="304"/>
        <end position="375"/>
    </location>
</feature>
<feature type="region of interest" description="Disordered" evidence="1">
    <location>
        <begin position="1"/>
        <end position="32"/>
    </location>
</feature>
<proteinExistence type="predicted"/>
<dbReference type="CDD" id="cd09917">
    <property type="entry name" value="F-box_SF"/>
    <property type="match status" value="1"/>
</dbReference>
<evidence type="ECO:0000313" key="2">
    <source>
        <dbReference type="EMBL" id="KAL3424771.1"/>
    </source>
</evidence>
<gene>
    <name evidence="2" type="ORF">PVAG01_04052</name>
</gene>